<dbReference type="GO" id="GO:0003677">
    <property type="term" value="F:DNA binding"/>
    <property type="evidence" value="ECO:0007669"/>
    <property type="project" value="UniProtKB-KW"/>
</dbReference>
<reference evidence="2" key="1">
    <citation type="submission" date="2020-08" db="EMBL/GenBank/DDBJ databases">
        <authorList>
            <person name="Hu Y."/>
            <person name="Nguyen S.V."/>
            <person name="Li F."/>
            <person name="Fanning S."/>
        </authorList>
    </citation>
    <scope>NUCLEOTIDE SEQUENCE</scope>
    <source>
        <strain evidence="2">SYSU D8009</strain>
    </source>
</reference>
<proteinExistence type="predicted"/>
<dbReference type="EMBL" id="JACOMF010000201">
    <property type="protein sequence ID" value="MBC4019386.1"/>
    <property type="molecule type" value="Genomic_DNA"/>
</dbReference>
<evidence type="ECO:0000313" key="2">
    <source>
        <dbReference type="EMBL" id="MBC4019386.1"/>
    </source>
</evidence>
<comment type="caution">
    <text evidence="2">The sequence shown here is derived from an EMBL/GenBank/DDBJ whole genome shotgun (WGS) entry which is preliminary data.</text>
</comment>
<accession>A0A9X0R3S5</accession>
<dbReference type="Gene3D" id="1.10.150.130">
    <property type="match status" value="1"/>
</dbReference>
<keyword evidence="3" id="KW-1185">Reference proteome</keyword>
<keyword evidence="1" id="KW-0238">DNA-binding</keyword>
<dbReference type="AlphaFoldDB" id="A0A9X0R3S5"/>
<protein>
    <submittedName>
        <fullName evidence="2">Uncharacterized protein</fullName>
    </submittedName>
</protein>
<name>A0A9X0R3S5_9PROT</name>
<gene>
    <name evidence="2" type="ORF">H7965_29775</name>
</gene>
<organism evidence="2 3">
    <name type="scientific">Siccirubricoccus deserti</name>
    <dbReference type="NCBI Taxonomy" id="2013562"/>
    <lineage>
        <taxon>Bacteria</taxon>
        <taxon>Pseudomonadati</taxon>
        <taxon>Pseudomonadota</taxon>
        <taxon>Alphaproteobacteria</taxon>
        <taxon>Acetobacterales</taxon>
        <taxon>Roseomonadaceae</taxon>
        <taxon>Siccirubricoccus</taxon>
    </lineage>
</organism>
<dbReference type="SUPFAM" id="SSF47823">
    <property type="entry name" value="lambda integrase-like, N-terminal domain"/>
    <property type="match status" value="1"/>
</dbReference>
<evidence type="ECO:0000256" key="1">
    <source>
        <dbReference type="ARBA" id="ARBA00023125"/>
    </source>
</evidence>
<sequence>MNAISDIPKPARLPGTAGLTFADAIVFVKQWDDRGEDIRRQRMSALHTAARILKLPPETIPCDVTWLNQRLFVQPAAAHGITHGRFQNVMAGLRDVLRRLGLHRPDLRGEAGLPEAWLRFLEGATAEAQRAGLRAFARFCAEKAMLPEQVTNATLAAYLEDDQRTRLSVASTRHGAHIARAWNRIRDNTPNLVHCLIQKVQEVWRAC</sequence>
<evidence type="ECO:0000313" key="3">
    <source>
        <dbReference type="Proteomes" id="UP000600101"/>
    </source>
</evidence>
<dbReference type="Proteomes" id="UP000600101">
    <property type="component" value="Unassembled WGS sequence"/>
</dbReference>
<dbReference type="InterPro" id="IPR010998">
    <property type="entry name" value="Integrase_recombinase_N"/>
</dbReference>
<dbReference type="RefSeq" id="WP_186774081.1">
    <property type="nucleotide sequence ID" value="NZ_JACOMF010000201.1"/>
</dbReference>